<protein>
    <submittedName>
        <fullName evidence="1">PhnD/SsuA/transferrin family substrate-binding protein</fullName>
    </submittedName>
</protein>
<dbReference type="Gene3D" id="3.40.190.10">
    <property type="entry name" value="Periplasmic binding protein-like II"/>
    <property type="match status" value="1"/>
</dbReference>
<proteinExistence type="predicted"/>
<accession>A0AAP2AG18</accession>
<dbReference type="Pfam" id="PF12974">
    <property type="entry name" value="Phosphonate-bd"/>
    <property type="match status" value="1"/>
</dbReference>
<name>A0AAP2AG18_LELAM</name>
<sequence>MSNLFAFPMYAVKRADNEALTFAVRTLLAEHGVDVSHLNWKMSEDNVLSHWRHPDLLLSQTCGFPLMTQLPDVQTVGCFHYTAPGCDGIHYRSFLVARATDAQQMLADFKGKRVACNARDSQSGYNVLLKMVASLHPDAPFFERVVISGSHRQSLIEITRGAADIAAIDCITWALLQRHEPALIDGLTVIGESPPAPGLPLITAKTTTQETLSRIRAALSDLVSATKYRQICDDMFIGGFSEVTRQPYTVLLDWRDEAARKGVTQL</sequence>
<dbReference type="RefSeq" id="WP_202666081.1">
    <property type="nucleotide sequence ID" value="NZ_JAENMR010000008.1"/>
</dbReference>
<evidence type="ECO:0000313" key="2">
    <source>
        <dbReference type="Proteomes" id="UP000653275"/>
    </source>
</evidence>
<dbReference type="Proteomes" id="UP000653275">
    <property type="component" value="Unassembled WGS sequence"/>
</dbReference>
<evidence type="ECO:0000313" key="1">
    <source>
        <dbReference type="EMBL" id="MBL5935847.1"/>
    </source>
</evidence>
<gene>
    <name evidence="1" type="ORF">I7V27_15520</name>
</gene>
<dbReference type="AlphaFoldDB" id="A0AAP2AG18"/>
<reference evidence="1" key="1">
    <citation type="submission" date="2020-12" db="EMBL/GenBank/DDBJ databases">
        <title>Draft genome sequence of Enterobacter spp., Lelliottia spp. and Serratia spp. isolated from drinking water reservoirs and lakes.</title>
        <authorList>
            <person name="Reitter C."/>
            <person name="Neuhaus K."/>
            <person name="Huegler M."/>
        </authorList>
    </citation>
    <scope>NUCLEOTIDE SEQUENCE</scope>
    <source>
        <strain evidence="1">TZW15</strain>
    </source>
</reference>
<dbReference type="SUPFAM" id="SSF53850">
    <property type="entry name" value="Periplasmic binding protein-like II"/>
    <property type="match status" value="1"/>
</dbReference>
<dbReference type="PANTHER" id="PTHR35841">
    <property type="entry name" value="PHOSPHONATES-BINDING PERIPLASMIC PROTEIN"/>
    <property type="match status" value="1"/>
</dbReference>
<dbReference type="EMBL" id="JAENMS010000008">
    <property type="protein sequence ID" value="MBL5935847.1"/>
    <property type="molecule type" value="Genomic_DNA"/>
</dbReference>
<comment type="caution">
    <text evidence="1">The sequence shown here is derived from an EMBL/GenBank/DDBJ whole genome shotgun (WGS) entry which is preliminary data.</text>
</comment>
<dbReference type="PANTHER" id="PTHR35841:SF1">
    <property type="entry name" value="PHOSPHONATES-BINDING PERIPLASMIC PROTEIN"/>
    <property type="match status" value="1"/>
</dbReference>
<organism evidence="1 2">
    <name type="scientific">Lelliottia amnigena</name>
    <name type="common">Enterobacter amnigenus</name>
    <dbReference type="NCBI Taxonomy" id="61646"/>
    <lineage>
        <taxon>Bacteria</taxon>
        <taxon>Pseudomonadati</taxon>
        <taxon>Pseudomonadota</taxon>
        <taxon>Gammaproteobacteria</taxon>
        <taxon>Enterobacterales</taxon>
        <taxon>Enterobacteriaceae</taxon>
        <taxon>Lelliottia</taxon>
    </lineage>
</organism>